<feature type="region of interest" description="Disordered" evidence="5">
    <location>
        <begin position="1"/>
        <end position="24"/>
    </location>
</feature>
<evidence type="ECO:0000256" key="2">
    <source>
        <dbReference type="ARBA" id="ARBA00022692"/>
    </source>
</evidence>
<dbReference type="Pfam" id="PF00083">
    <property type="entry name" value="Sugar_tr"/>
    <property type="match status" value="1"/>
</dbReference>
<dbReference type="RefSeq" id="XP_062782751.1">
    <property type="nucleotide sequence ID" value="XM_062926700.1"/>
</dbReference>
<feature type="compositionally biased region" description="Basic and acidic residues" evidence="5">
    <location>
        <begin position="12"/>
        <end position="22"/>
    </location>
</feature>
<name>A0AAX4IQM3_9PEZI</name>
<keyword evidence="4 6" id="KW-0472">Membrane</keyword>
<evidence type="ECO:0000256" key="3">
    <source>
        <dbReference type="ARBA" id="ARBA00022989"/>
    </source>
</evidence>
<keyword evidence="2 6" id="KW-0812">Transmembrane</keyword>
<dbReference type="GO" id="GO:0022857">
    <property type="term" value="F:transmembrane transporter activity"/>
    <property type="evidence" value="ECO:0007669"/>
    <property type="project" value="InterPro"/>
</dbReference>
<dbReference type="Proteomes" id="UP001322277">
    <property type="component" value="Chromosome 7"/>
</dbReference>
<keyword evidence="7" id="KW-0762">Sugar transport</keyword>
<feature type="transmembrane region" description="Helical" evidence="6">
    <location>
        <begin position="96"/>
        <end position="116"/>
    </location>
</feature>
<dbReference type="Gene3D" id="1.20.1250.20">
    <property type="entry name" value="MFS general substrate transporter like domains"/>
    <property type="match status" value="1"/>
</dbReference>
<protein>
    <submittedName>
        <fullName evidence="7">Major facilitator, sugar transporter, MFS transporter superfamily</fullName>
    </submittedName>
</protein>
<comment type="subcellular location">
    <subcellularLocation>
        <location evidence="1">Membrane</location>
    </subcellularLocation>
</comment>
<dbReference type="GeneID" id="87947044"/>
<organism evidence="7 8">
    <name type="scientific">Colletotrichum destructivum</name>
    <dbReference type="NCBI Taxonomy" id="34406"/>
    <lineage>
        <taxon>Eukaryota</taxon>
        <taxon>Fungi</taxon>
        <taxon>Dikarya</taxon>
        <taxon>Ascomycota</taxon>
        <taxon>Pezizomycotina</taxon>
        <taxon>Sordariomycetes</taxon>
        <taxon>Hypocreomycetidae</taxon>
        <taxon>Glomerellales</taxon>
        <taxon>Glomerellaceae</taxon>
        <taxon>Colletotrichum</taxon>
        <taxon>Colletotrichum destructivum species complex</taxon>
    </lineage>
</organism>
<dbReference type="InterPro" id="IPR005828">
    <property type="entry name" value="MFS_sugar_transport-like"/>
</dbReference>
<accession>A0AAX4IQM3</accession>
<evidence type="ECO:0000313" key="7">
    <source>
        <dbReference type="EMBL" id="WQF85530.1"/>
    </source>
</evidence>
<sequence>MSLLTEKNTGLHPEHVDTKSRESPAAVQHKAAAQFRDLWKFKRSVLTALGCSTAPIIIGYDLTLMGSIIANREFVKKFGVFDENIGNLTLPASQQLVWTIVQYVAAIVTAFVAGQLNDVCGRRFFFFFTVG</sequence>
<evidence type="ECO:0000256" key="4">
    <source>
        <dbReference type="ARBA" id="ARBA00023136"/>
    </source>
</evidence>
<keyword evidence="8" id="KW-1185">Reference proteome</keyword>
<evidence type="ECO:0000313" key="8">
    <source>
        <dbReference type="Proteomes" id="UP001322277"/>
    </source>
</evidence>
<feature type="transmembrane region" description="Helical" evidence="6">
    <location>
        <begin position="45"/>
        <end position="70"/>
    </location>
</feature>
<reference evidence="8" key="1">
    <citation type="journal article" date="2023" name="bioRxiv">
        <title>Complete genome of the Medicago anthracnose fungus, Colletotrichum destructivum, reveals a mini-chromosome-like region within a core chromosome.</title>
        <authorList>
            <person name="Lapalu N."/>
            <person name="Simon A."/>
            <person name="Lu A."/>
            <person name="Plaumann P.-L."/>
            <person name="Amselem J."/>
            <person name="Pigne S."/>
            <person name="Auger A."/>
            <person name="Koch C."/>
            <person name="Dallery J.-F."/>
            <person name="O'Connell R.J."/>
        </authorList>
    </citation>
    <scope>NUCLEOTIDE SEQUENCE [LARGE SCALE GENOMIC DNA]</scope>
    <source>
        <strain evidence="8">CBS 520.97</strain>
    </source>
</reference>
<evidence type="ECO:0000256" key="5">
    <source>
        <dbReference type="SAM" id="MobiDB-lite"/>
    </source>
</evidence>
<proteinExistence type="predicted"/>
<evidence type="ECO:0000256" key="1">
    <source>
        <dbReference type="ARBA" id="ARBA00004370"/>
    </source>
</evidence>
<keyword evidence="3 6" id="KW-1133">Transmembrane helix</keyword>
<keyword evidence="7" id="KW-0813">Transport</keyword>
<dbReference type="KEGG" id="cdet:87947044"/>
<evidence type="ECO:0000256" key="6">
    <source>
        <dbReference type="SAM" id="Phobius"/>
    </source>
</evidence>
<dbReference type="AlphaFoldDB" id="A0AAX4IQM3"/>
<dbReference type="InterPro" id="IPR036259">
    <property type="entry name" value="MFS_trans_sf"/>
</dbReference>
<dbReference type="SUPFAM" id="SSF103473">
    <property type="entry name" value="MFS general substrate transporter"/>
    <property type="match status" value="1"/>
</dbReference>
<dbReference type="GO" id="GO:0016020">
    <property type="term" value="C:membrane"/>
    <property type="evidence" value="ECO:0007669"/>
    <property type="project" value="UniProtKB-SubCell"/>
</dbReference>
<gene>
    <name evidence="7" type="ORF">CDEST_10544</name>
</gene>
<dbReference type="EMBL" id="CP137311">
    <property type="protein sequence ID" value="WQF85530.1"/>
    <property type="molecule type" value="Genomic_DNA"/>
</dbReference>